<sequence length="147" mass="17021">MEWAVKWLRFNNRGRRLVGTWWLWGWIARARQISTWRSRGCLPVVIEVTASILEIQQKDPFFRDDLGDDASDSEEMLSMMYCMAIVRLLEAISKTSKGVYILLNPFAVNQGRKRETRNKNTEIKAEDEPTPRQGMPRSPIQGSQGYA</sequence>
<comment type="caution">
    <text evidence="1">The sequence shown here is derived from an EMBL/GenBank/DDBJ whole genome shotgun (WGS) entry which is preliminary data.</text>
</comment>
<dbReference type="EMBL" id="CM046388">
    <property type="protein sequence ID" value="KAI8570047.1"/>
    <property type="molecule type" value="Genomic_DNA"/>
</dbReference>
<evidence type="ECO:0000313" key="1">
    <source>
        <dbReference type="EMBL" id="KAI8570047.1"/>
    </source>
</evidence>
<accession>A0ACC0PYF4</accession>
<evidence type="ECO:0000313" key="2">
    <source>
        <dbReference type="Proteomes" id="UP001062846"/>
    </source>
</evidence>
<reference evidence="1" key="1">
    <citation type="submission" date="2022-02" db="EMBL/GenBank/DDBJ databases">
        <title>Plant Genome Project.</title>
        <authorList>
            <person name="Zhang R.-G."/>
        </authorList>
    </citation>
    <scope>NUCLEOTIDE SEQUENCE</scope>
    <source>
        <strain evidence="1">AT1</strain>
    </source>
</reference>
<organism evidence="1 2">
    <name type="scientific">Rhododendron molle</name>
    <name type="common">Chinese azalea</name>
    <name type="synonym">Azalea mollis</name>
    <dbReference type="NCBI Taxonomy" id="49168"/>
    <lineage>
        <taxon>Eukaryota</taxon>
        <taxon>Viridiplantae</taxon>
        <taxon>Streptophyta</taxon>
        <taxon>Embryophyta</taxon>
        <taxon>Tracheophyta</taxon>
        <taxon>Spermatophyta</taxon>
        <taxon>Magnoliopsida</taxon>
        <taxon>eudicotyledons</taxon>
        <taxon>Gunneridae</taxon>
        <taxon>Pentapetalae</taxon>
        <taxon>asterids</taxon>
        <taxon>Ericales</taxon>
        <taxon>Ericaceae</taxon>
        <taxon>Ericoideae</taxon>
        <taxon>Rhodoreae</taxon>
        <taxon>Rhododendron</taxon>
    </lineage>
</organism>
<name>A0ACC0PYF4_RHOML</name>
<protein>
    <submittedName>
        <fullName evidence="1">Uncharacterized protein</fullName>
    </submittedName>
</protein>
<proteinExistence type="predicted"/>
<keyword evidence="2" id="KW-1185">Reference proteome</keyword>
<gene>
    <name evidence="1" type="ORF">RHMOL_Rhmol01G0002800</name>
</gene>
<dbReference type="Proteomes" id="UP001062846">
    <property type="component" value="Chromosome 1"/>
</dbReference>